<gene>
    <name evidence="1" type="ORF">H074_01512</name>
</gene>
<sequence length="100" mass="11212">MPQRCPTESGEGFSPALAAGIAPLERSRSYLGPGATWTALRLWREFAADPYRRLRVETEGCGVWESCGDPWEARKMLEGVLLALPLRVAKELRGHIDDEW</sequence>
<name>M2ZB42_9PSEU</name>
<accession>M2ZB42</accession>
<dbReference type="AlphaFoldDB" id="M2ZB42"/>
<protein>
    <submittedName>
        <fullName evidence="1">Uncharacterized protein</fullName>
    </submittedName>
</protein>
<organism evidence="1 2">
    <name type="scientific">Amycolatopsis decaplanina DSM 44594</name>
    <dbReference type="NCBI Taxonomy" id="1284240"/>
    <lineage>
        <taxon>Bacteria</taxon>
        <taxon>Bacillati</taxon>
        <taxon>Actinomycetota</taxon>
        <taxon>Actinomycetes</taxon>
        <taxon>Pseudonocardiales</taxon>
        <taxon>Pseudonocardiaceae</taxon>
        <taxon>Amycolatopsis</taxon>
    </lineage>
</organism>
<evidence type="ECO:0000313" key="1">
    <source>
        <dbReference type="EMBL" id="EME64572.1"/>
    </source>
</evidence>
<keyword evidence="2" id="KW-1185">Reference proteome</keyword>
<reference evidence="1 2" key="1">
    <citation type="journal article" date="2013" name="Genome Announc.">
        <title>Draft Genome Sequence of Amycolatopsis decaplanina Strain DSM 44594T.</title>
        <authorList>
            <person name="Kaur N."/>
            <person name="Kumar S."/>
            <person name="Bala M."/>
            <person name="Raghava G.P."/>
            <person name="Mayilraj S."/>
        </authorList>
    </citation>
    <scope>NUCLEOTIDE SEQUENCE [LARGE SCALE GENOMIC DNA]</scope>
    <source>
        <strain evidence="1 2">DSM 44594</strain>
    </source>
</reference>
<evidence type="ECO:0000313" key="2">
    <source>
        <dbReference type="Proteomes" id="UP000054226"/>
    </source>
</evidence>
<proteinExistence type="predicted"/>
<comment type="caution">
    <text evidence="1">The sequence shown here is derived from an EMBL/GenBank/DDBJ whole genome shotgun (WGS) entry which is preliminary data.</text>
</comment>
<dbReference type="PATRIC" id="fig|1284240.4.peg.301"/>
<dbReference type="EMBL" id="AOHO01000019">
    <property type="protein sequence ID" value="EME64572.1"/>
    <property type="molecule type" value="Genomic_DNA"/>
</dbReference>
<dbReference type="Proteomes" id="UP000054226">
    <property type="component" value="Unassembled WGS sequence"/>
</dbReference>